<dbReference type="PATRIC" id="fig|1007676.4.peg.2502"/>
<keyword evidence="2" id="KW-1185">Reference proteome</keyword>
<proteinExistence type="predicted"/>
<dbReference type="STRING" id="1007676.ABM34_12375"/>
<gene>
    <name evidence="1" type="ORF">ABM34_12375</name>
</gene>
<accession>A0A0H4QIJ9</accession>
<organism evidence="1 2">
    <name type="scientific">Companilactobacillus ginsenosidimutans</name>
    <dbReference type="NCBI Taxonomy" id="1007676"/>
    <lineage>
        <taxon>Bacteria</taxon>
        <taxon>Bacillati</taxon>
        <taxon>Bacillota</taxon>
        <taxon>Bacilli</taxon>
        <taxon>Lactobacillales</taxon>
        <taxon>Lactobacillaceae</taxon>
        <taxon>Companilactobacillus</taxon>
    </lineage>
</organism>
<reference evidence="2" key="1">
    <citation type="submission" date="2015-07" db="EMBL/GenBank/DDBJ databases">
        <title>Lactobacillus ginsenosidimutans/EMML 3141/ whole genome sequencing.</title>
        <authorList>
            <person name="Kim M.K."/>
            <person name="Im W.-T."/>
            <person name="Srinivasan S."/>
            <person name="Lee J.-J."/>
        </authorList>
    </citation>
    <scope>NUCLEOTIDE SEQUENCE [LARGE SCALE GENOMIC DNA]</scope>
    <source>
        <strain evidence="2">EMML 3041</strain>
    </source>
</reference>
<evidence type="ECO:0000313" key="1">
    <source>
        <dbReference type="EMBL" id="AKP68254.1"/>
    </source>
</evidence>
<dbReference type="OrthoDB" id="2304593at2"/>
<dbReference type="Proteomes" id="UP000036106">
    <property type="component" value="Chromosome"/>
</dbReference>
<dbReference type="KEGG" id="lgn:ABM34_12375"/>
<dbReference type="AlphaFoldDB" id="A0A0H4QIJ9"/>
<evidence type="ECO:0000313" key="2">
    <source>
        <dbReference type="Proteomes" id="UP000036106"/>
    </source>
</evidence>
<dbReference type="RefSeq" id="WP_048706160.1">
    <property type="nucleotide sequence ID" value="NZ_CP012034.1"/>
</dbReference>
<protein>
    <submittedName>
        <fullName evidence="1">Uncharacterized protein</fullName>
    </submittedName>
</protein>
<dbReference type="EMBL" id="CP012034">
    <property type="protein sequence ID" value="AKP68254.1"/>
    <property type="molecule type" value="Genomic_DNA"/>
</dbReference>
<name>A0A0H4QIJ9_9LACO</name>
<sequence>MNLYIRTADLLSGNVMVISDKNKETVFIASRDKENPFLIQLFNRLNEKVAEIKLKNSFLKIFSIEVNGQEVATINTIPMVEVKYVHIGILNWNIMGNIPMSNYHVKSKHEIVMEVCPMILSLGQPGIQLIINNIDDLECGTLIAIFLNKYIKLPGKPLDDSLSGLHGHRGLSYLNFKNK</sequence>